<feature type="domain" description="EGF-like" evidence="9">
    <location>
        <begin position="538"/>
        <end position="574"/>
    </location>
</feature>
<dbReference type="FunFam" id="2.10.25.10:FF:000122">
    <property type="entry name" value="Protein crumbs homolog 2"/>
    <property type="match status" value="1"/>
</dbReference>
<dbReference type="Proteomes" id="UP000242188">
    <property type="component" value="Unassembled WGS sequence"/>
</dbReference>
<feature type="signal peptide" evidence="8">
    <location>
        <begin position="1"/>
        <end position="24"/>
    </location>
</feature>
<name>A0A210QBA7_MIZYE</name>
<dbReference type="PRINTS" id="PR00010">
    <property type="entry name" value="EGFBLOOD"/>
</dbReference>
<dbReference type="InterPro" id="IPR001881">
    <property type="entry name" value="EGF-like_Ca-bd_dom"/>
</dbReference>
<dbReference type="GO" id="GO:0007157">
    <property type="term" value="P:heterophilic cell-cell adhesion via plasma membrane cell adhesion molecules"/>
    <property type="evidence" value="ECO:0007669"/>
    <property type="project" value="TreeGrafter"/>
</dbReference>
<dbReference type="PROSITE" id="PS00022">
    <property type="entry name" value="EGF_1"/>
    <property type="match status" value="6"/>
</dbReference>
<dbReference type="FunFam" id="2.10.25.10:FF:000143">
    <property type="entry name" value="Protein crumbs 1"/>
    <property type="match status" value="2"/>
</dbReference>
<dbReference type="SUPFAM" id="SSF57196">
    <property type="entry name" value="EGF/Laminin"/>
    <property type="match status" value="6"/>
</dbReference>
<dbReference type="STRING" id="6573.A0A210QBA7"/>
<reference evidence="10 11" key="1">
    <citation type="journal article" date="2017" name="Nat. Ecol. Evol.">
        <title>Scallop genome provides insights into evolution of bilaterian karyotype and development.</title>
        <authorList>
            <person name="Wang S."/>
            <person name="Zhang J."/>
            <person name="Jiao W."/>
            <person name="Li J."/>
            <person name="Xun X."/>
            <person name="Sun Y."/>
            <person name="Guo X."/>
            <person name="Huan P."/>
            <person name="Dong B."/>
            <person name="Zhang L."/>
            <person name="Hu X."/>
            <person name="Sun X."/>
            <person name="Wang J."/>
            <person name="Zhao C."/>
            <person name="Wang Y."/>
            <person name="Wang D."/>
            <person name="Huang X."/>
            <person name="Wang R."/>
            <person name="Lv J."/>
            <person name="Li Y."/>
            <person name="Zhang Z."/>
            <person name="Liu B."/>
            <person name="Lu W."/>
            <person name="Hui Y."/>
            <person name="Liang J."/>
            <person name="Zhou Z."/>
            <person name="Hou R."/>
            <person name="Li X."/>
            <person name="Liu Y."/>
            <person name="Li H."/>
            <person name="Ning X."/>
            <person name="Lin Y."/>
            <person name="Zhao L."/>
            <person name="Xing Q."/>
            <person name="Dou J."/>
            <person name="Li Y."/>
            <person name="Mao J."/>
            <person name="Guo H."/>
            <person name="Dou H."/>
            <person name="Li T."/>
            <person name="Mu C."/>
            <person name="Jiang W."/>
            <person name="Fu Q."/>
            <person name="Fu X."/>
            <person name="Miao Y."/>
            <person name="Liu J."/>
            <person name="Yu Q."/>
            <person name="Li R."/>
            <person name="Liao H."/>
            <person name="Li X."/>
            <person name="Kong Y."/>
            <person name="Jiang Z."/>
            <person name="Chourrout D."/>
            <person name="Li R."/>
            <person name="Bao Z."/>
        </authorList>
    </citation>
    <scope>NUCLEOTIDE SEQUENCE [LARGE SCALE GENOMIC DNA]</scope>
    <source>
        <strain evidence="10 11">PY_sf001</strain>
    </source>
</reference>
<dbReference type="FunFam" id="2.10.25.10:FF:000472">
    <property type="entry name" value="Uncharacterized protein, isoform A"/>
    <property type="match status" value="1"/>
</dbReference>
<evidence type="ECO:0000313" key="10">
    <source>
        <dbReference type="EMBL" id="OWF46014.1"/>
    </source>
</evidence>
<dbReference type="PROSITE" id="PS00010">
    <property type="entry name" value="ASX_HYDROXYL"/>
    <property type="match status" value="5"/>
</dbReference>
<feature type="domain" description="EGF-like" evidence="9">
    <location>
        <begin position="424"/>
        <end position="460"/>
    </location>
</feature>
<feature type="disulfide bond" evidence="6">
    <location>
        <begin position="564"/>
        <end position="573"/>
    </location>
</feature>
<dbReference type="InterPro" id="IPR051022">
    <property type="entry name" value="Notch_Cell-Fate_Det"/>
</dbReference>
<dbReference type="GO" id="GO:0032991">
    <property type="term" value="C:protein-containing complex"/>
    <property type="evidence" value="ECO:0007669"/>
    <property type="project" value="TreeGrafter"/>
</dbReference>
<comment type="caution">
    <text evidence="10">The sequence shown here is derived from an EMBL/GenBank/DDBJ whole genome shotgun (WGS) entry which is preliminary data.</text>
</comment>
<dbReference type="GO" id="GO:0005886">
    <property type="term" value="C:plasma membrane"/>
    <property type="evidence" value="ECO:0007669"/>
    <property type="project" value="TreeGrafter"/>
</dbReference>
<dbReference type="PANTHER" id="PTHR24049">
    <property type="entry name" value="CRUMBS FAMILY MEMBER"/>
    <property type="match status" value="1"/>
</dbReference>
<feature type="compositionally biased region" description="Low complexity" evidence="7">
    <location>
        <begin position="692"/>
        <end position="708"/>
    </location>
</feature>
<keyword evidence="1 6" id="KW-0245">EGF-like domain</keyword>
<feature type="disulfide bond" evidence="6">
    <location>
        <begin position="450"/>
        <end position="459"/>
    </location>
</feature>
<feature type="compositionally biased region" description="Basic and acidic residues" evidence="7">
    <location>
        <begin position="731"/>
        <end position="740"/>
    </location>
</feature>
<dbReference type="Gene3D" id="2.10.25.10">
    <property type="entry name" value="Laminin"/>
    <property type="match status" value="6"/>
</dbReference>
<dbReference type="SMART" id="SM00179">
    <property type="entry name" value="EGF_CA"/>
    <property type="match status" value="6"/>
</dbReference>
<keyword evidence="4 6" id="KW-1015">Disulfide bond</keyword>
<evidence type="ECO:0000256" key="1">
    <source>
        <dbReference type="ARBA" id="ARBA00022536"/>
    </source>
</evidence>
<feature type="domain" description="EGF-like" evidence="9">
    <location>
        <begin position="576"/>
        <end position="612"/>
    </location>
</feature>
<dbReference type="InterPro" id="IPR000742">
    <property type="entry name" value="EGF"/>
</dbReference>
<evidence type="ECO:0000313" key="11">
    <source>
        <dbReference type="Proteomes" id="UP000242188"/>
    </source>
</evidence>
<keyword evidence="3" id="KW-0677">Repeat</keyword>
<feature type="domain" description="EGF-like" evidence="9">
    <location>
        <begin position="384"/>
        <end position="422"/>
    </location>
</feature>
<feature type="disulfide bond" evidence="6">
    <location>
        <begin position="526"/>
        <end position="535"/>
    </location>
</feature>
<dbReference type="FunFam" id="2.10.25.10:FF:000321">
    <property type="entry name" value="Protein delta homolog 1"/>
    <property type="match status" value="1"/>
</dbReference>
<dbReference type="AlphaFoldDB" id="A0A210QBA7"/>
<evidence type="ECO:0000256" key="7">
    <source>
        <dbReference type="SAM" id="MobiDB-lite"/>
    </source>
</evidence>
<evidence type="ECO:0000256" key="5">
    <source>
        <dbReference type="ARBA" id="ARBA00023180"/>
    </source>
</evidence>
<evidence type="ECO:0000256" key="4">
    <source>
        <dbReference type="ARBA" id="ARBA00023157"/>
    </source>
</evidence>
<feature type="disulfide bond" evidence="6">
    <location>
        <begin position="488"/>
        <end position="497"/>
    </location>
</feature>
<evidence type="ECO:0000259" key="9">
    <source>
        <dbReference type="PROSITE" id="PS50026"/>
    </source>
</evidence>
<feature type="domain" description="EGF-like" evidence="9">
    <location>
        <begin position="462"/>
        <end position="498"/>
    </location>
</feature>
<proteinExistence type="predicted"/>
<dbReference type="InterPro" id="IPR018097">
    <property type="entry name" value="EGF_Ca-bd_CS"/>
</dbReference>
<dbReference type="PANTHER" id="PTHR24049:SF22">
    <property type="entry name" value="DROSOPHILA CRUMBS HOMOLOG"/>
    <property type="match status" value="1"/>
</dbReference>
<dbReference type="SMART" id="SM00181">
    <property type="entry name" value="EGF"/>
    <property type="match status" value="6"/>
</dbReference>
<comment type="caution">
    <text evidence="6">Lacks conserved residue(s) required for the propagation of feature annotation.</text>
</comment>
<feature type="chain" id="PRO_5012080866" evidence="8">
    <location>
        <begin position="25"/>
        <end position="756"/>
    </location>
</feature>
<keyword evidence="2 8" id="KW-0732">Signal</keyword>
<dbReference type="PROSITE" id="PS01186">
    <property type="entry name" value="EGF_2"/>
    <property type="match status" value="6"/>
</dbReference>
<dbReference type="Pfam" id="PF00008">
    <property type="entry name" value="EGF"/>
    <property type="match status" value="6"/>
</dbReference>
<keyword evidence="11" id="KW-1185">Reference proteome</keyword>
<sequence>MVCWMAVRCLLYLVCMSLTYYVDANHFRGGTISWHPTGKGYEVELKFRMGWTYGNGPGCTKAKIGQLVTGMTSSYWMCDGCTPKHISNLNYVCTGASSTEDWEQGERSFAYTFPGPGPYTVSFTGGAWMALDYGSPSSWNISTTVDLRKRSDTQRPNQSPITASKPLYRLQSDCSHNLKIPMIDADGDDVRCRWSRGTECASVCKALPDATLDRDTCTIHFTTDTSKTYKQGGWYAVAITVEDFPSTSITVGGAVYGPTRPLSVVPLQFLITAPPLAGSCTDRPVFVVPTPQEGDVISIKERQRLSIKLYASSTSRITDIQLTAPSGLTQSRLTSDPGNPGVWYVTVTWTPTFAQKGSHILCAMADDIRGKTSDPRCVTLLAWDRDPCDLFPCENNGTCSRVGFTEDFICACVPGFTGSVCGTDIDECQSSPCQNAGYCLDLIARYECRCDAGYTGVNCETDIDECLSQPCLHAGSCVDHVNHFTCMCTGGYTGRLCQTEINECLSNPCMNNASCVDLLNQYYCACVDGFVGVNCQTEVDECVSSPCLMNGTCVDLVNGFKCLCPGGWTGEYCQTGLPSCDSAPCLHGGSCENVLHGFVCHCPTPWQGKICESRPVPMGKKCTGLQYTECDCFINSKKENRDRNYKLEFGAGGAAVGLVTSLLAYSLCIVCQRMGSSHLVGNHITQVHPISSRESVTSTTTNSSTASSRPLRKTPQPCRSRKPTPASHTPFEFHYDHDETPTPSSGTRVTLKEAAA</sequence>
<accession>A0A210QBA7</accession>
<feature type="region of interest" description="Disordered" evidence="7">
    <location>
        <begin position="691"/>
        <end position="756"/>
    </location>
</feature>
<dbReference type="GO" id="GO:0005509">
    <property type="term" value="F:calcium ion binding"/>
    <property type="evidence" value="ECO:0007669"/>
    <property type="project" value="InterPro"/>
</dbReference>
<evidence type="ECO:0000256" key="8">
    <source>
        <dbReference type="SAM" id="SignalP"/>
    </source>
</evidence>
<feature type="disulfide bond" evidence="6">
    <location>
        <begin position="602"/>
        <end position="611"/>
    </location>
</feature>
<dbReference type="CDD" id="cd00054">
    <property type="entry name" value="EGF_CA"/>
    <property type="match status" value="6"/>
</dbReference>
<gene>
    <name evidence="10" type="ORF">KP79_PYT10206</name>
</gene>
<dbReference type="PROSITE" id="PS01187">
    <property type="entry name" value="EGF_CA"/>
    <property type="match status" value="3"/>
</dbReference>
<dbReference type="EMBL" id="NEDP02004317">
    <property type="protein sequence ID" value="OWF46014.1"/>
    <property type="molecule type" value="Genomic_DNA"/>
</dbReference>
<organism evidence="10 11">
    <name type="scientific">Mizuhopecten yessoensis</name>
    <name type="common">Japanese scallop</name>
    <name type="synonym">Patinopecten yessoensis</name>
    <dbReference type="NCBI Taxonomy" id="6573"/>
    <lineage>
        <taxon>Eukaryota</taxon>
        <taxon>Metazoa</taxon>
        <taxon>Spiralia</taxon>
        <taxon>Lophotrochozoa</taxon>
        <taxon>Mollusca</taxon>
        <taxon>Bivalvia</taxon>
        <taxon>Autobranchia</taxon>
        <taxon>Pteriomorphia</taxon>
        <taxon>Pectinida</taxon>
        <taxon>Pectinoidea</taxon>
        <taxon>Pectinidae</taxon>
        <taxon>Mizuhopecten</taxon>
    </lineage>
</organism>
<evidence type="ECO:0000256" key="2">
    <source>
        <dbReference type="ARBA" id="ARBA00022729"/>
    </source>
</evidence>
<dbReference type="OrthoDB" id="430340at2759"/>
<keyword evidence="5" id="KW-0325">Glycoprotein</keyword>
<feature type="disulfide bond" evidence="6">
    <location>
        <begin position="393"/>
        <end position="410"/>
    </location>
</feature>
<evidence type="ECO:0000256" key="6">
    <source>
        <dbReference type="PROSITE-ProRule" id="PRU00076"/>
    </source>
</evidence>
<dbReference type="InterPro" id="IPR000152">
    <property type="entry name" value="EGF-type_Asp/Asn_hydroxyl_site"/>
</dbReference>
<feature type="disulfide bond" evidence="6">
    <location>
        <begin position="412"/>
        <end position="421"/>
    </location>
</feature>
<evidence type="ECO:0000256" key="3">
    <source>
        <dbReference type="ARBA" id="ARBA00022737"/>
    </source>
</evidence>
<protein>
    <submittedName>
        <fullName evidence="10">Fibropellin-3</fullName>
    </submittedName>
</protein>
<dbReference type="PROSITE" id="PS50026">
    <property type="entry name" value="EGF_3"/>
    <property type="match status" value="6"/>
</dbReference>
<dbReference type="GO" id="GO:0045197">
    <property type="term" value="P:establishment or maintenance of epithelial cell apical/basal polarity"/>
    <property type="evidence" value="ECO:0007669"/>
    <property type="project" value="TreeGrafter"/>
</dbReference>
<feature type="domain" description="EGF-like" evidence="9">
    <location>
        <begin position="500"/>
        <end position="536"/>
    </location>
</feature>